<gene>
    <name evidence="2" type="ORF">RCG00_08215</name>
</gene>
<accession>A0AA51MQC4</accession>
<proteinExistence type="predicted"/>
<dbReference type="Proteomes" id="UP001229862">
    <property type="component" value="Chromosome"/>
</dbReference>
<dbReference type="AlphaFoldDB" id="A0AA51MQC4"/>
<sequence>MKLLWIVSAALALAAPPLTAAPDAFQASYTVSAKGLEMGVMNASLRYDGETYTYQKITKANGLAAVLSGDTLTERSTGKKHAAQLLPEHYVYHHKNKRKDKKDEFRFTTATQVDGSFDSNTYQLNVPTGTLDMAALELTLMDALATNQALNYRVLSKGKLQDYRLRKLGKETIEVPAGNYECEKLEVMHDNNERQTTLWLAPKLDYAIVQVRHQEDGDVIETRLKQYQ</sequence>
<name>A0AA51MQC4_9GAMM</name>
<feature type="signal peptide" evidence="1">
    <location>
        <begin position="1"/>
        <end position="20"/>
    </location>
</feature>
<dbReference type="RefSeq" id="WP_308872309.1">
    <property type="nucleotide sequence ID" value="NZ_CP133217.1"/>
</dbReference>
<reference evidence="2" key="1">
    <citation type="submission" date="2023-08" db="EMBL/GenBank/DDBJ databases">
        <title>New molecular markers tilS and rpoB for phylogenetic and monitoring studies of the genus Thiothrix biodiversity.</title>
        <authorList>
            <person name="Ravin N.V."/>
            <person name="Smolyakov D."/>
            <person name="Markov N.D."/>
            <person name="Beletsky A.V."/>
            <person name="Mardanov A.V."/>
            <person name="Rudenko T.S."/>
            <person name="Grabovich M.Y."/>
        </authorList>
    </citation>
    <scope>NUCLEOTIDE SEQUENCE</scope>
    <source>
        <strain evidence="2">DNT52</strain>
    </source>
</reference>
<organism evidence="2">
    <name type="scientific">Thiothrix subterranea</name>
    <dbReference type="NCBI Taxonomy" id="2735563"/>
    <lineage>
        <taxon>Bacteria</taxon>
        <taxon>Pseudomonadati</taxon>
        <taxon>Pseudomonadota</taxon>
        <taxon>Gammaproteobacteria</taxon>
        <taxon>Thiotrichales</taxon>
        <taxon>Thiotrichaceae</taxon>
        <taxon>Thiothrix</taxon>
    </lineage>
</organism>
<dbReference type="InterPro" id="IPR021457">
    <property type="entry name" value="DUF3108"/>
</dbReference>
<keyword evidence="1" id="KW-0732">Signal</keyword>
<dbReference type="EMBL" id="CP133217">
    <property type="protein sequence ID" value="WML88353.1"/>
    <property type="molecule type" value="Genomic_DNA"/>
</dbReference>
<evidence type="ECO:0000256" key="1">
    <source>
        <dbReference type="SAM" id="SignalP"/>
    </source>
</evidence>
<protein>
    <submittedName>
        <fullName evidence="2">DUF3108 domain-containing protein</fullName>
    </submittedName>
</protein>
<dbReference type="Pfam" id="PF11306">
    <property type="entry name" value="DUF3108"/>
    <property type="match status" value="1"/>
</dbReference>
<feature type="chain" id="PRO_5041452128" evidence="1">
    <location>
        <begin position="21"/>
        <end position="228"/>
    </location>
</feature>
<evidence type="ECO:0000313" key="2">
    <source>
        <dbReference type="EMBL" id="WML88353.1"/>
    </source>
</evidence>